<keyword evidence="3" id="KW-1185">Reference proteome</keyword>
<sequence>MDYALSHLPDKDFHIFHNLRLYDHVDYFQIDFLVLCDRYALILEVKRQVNF</sequence>
<protein>
    <submittedName>
        <fullName evidence="2">Nuclease-related domain-containing protein</fullName>
    </submittedName>
</protein>
<reference evidence="3" key="1">
    <citation type="journal article" date="2019" name="Int. J. Syst. Evol. Microbiol.">
        <title>The Global Catalogue of Microorganisms (GCM) 10K type strain sequencing project: providing services to taxonomists for standard genome sequencing and annotation.</title>
        <authorList>
            <consortium name="The Broad Institute Genomics Platform"/>
            <consortium name="The Broad Institute Genome Sequencing Center for Infectious Disease"/>
            <person name="Wu L."/>
            <person name="Ma J."/>
        </authorList>
    </citation>
    <scope>NUCLEOTIDE SEQUENCE [LARGE SCALE GENOMIC DNA]</scope>
    <source>
        <strain evidence="3">TISTR 2466</strain>
    </source>
</reference>
<evidence type="ECO:0000313" key="3">
    <source>
        <dbReference type="Proteomes" id="UP001597399"/>
    </source>
</evidence>
<dbReference type="Proteomes" id="UP001597399">
    <property type="component" value="Unassembled WGS sequence"/>
</dbReference>
<dbReference type="RefSeq" id="WP_373689393.1">
    <property type="nucleotide sequence ID" value="NZ_JAMXWM010000002.1"/>
</dbReference>
<proteinExistence type="predicted"/>
<evidence type="ECO:0000259" key="1">
    <source>
        <dbReference type="PROSITE" id="PS50965"/>
    </source>
</evidence>
<name>A0ABW5S1U2_9BACL</name>
<dbReference type="InterPro" id="IPR011528">
    <property type="entry name" value="NERD"/>
</dbReference>
<comment type="caution">
    <text evidence="2">The sequence shown here is derived from an EMBL/GenBank/DDBJ whole genome shotgun (WGS) entry which is preliminary data.</text>
</comment>
<dbReference type="EMBL" id="JBHUMQ010000015">
    <property type="protein sequence ID" value="MFD2693304.1"/>
    <property type="molecule type" value="Genomic_DNA"/>
</dbReference>
<feature type="domain" description="NERD" evidence="1">
    <location>
        <begin position="1"/>
        <end position="51"/>
    </location>
</feature>
<evidence type="ECO:0000313" key="2">
    <source>
        <dbReference type="EMBL" id="MFD2693304.1"/>
    </source>
</evidence>
<gene>
    <name evidence="2" type="ORF">ACFSUE_06615</name>
</gene>
<dbReference type="Pfam" id="PF08378">
    <property type="entry name" value="NERD"/>
    <property type="match status" value="1"/>
</dbReference>
<accession>A0ABW5S1U2</accession>
<dbReference type="PROSITE" id="PS50965">
    <property type="entry name" value="NERD"/>
    <property type="match status" value="1"/>
</dbReference>
<organism evidence="2 3">
    <name type="scientific">Sporolactobacillus shoreicorticis</name>
    <dbReference type="NCBI Taxonomy" id="1923877"/>
    <lineage>
        <taxon>Bacteria</taxon>
        <taxon>Bacillati</taxon>
        <taxon>Bacillota</taxon>
        <taxon>Bacilli</taxon>
        <taxon>Bacillales</taxon>
        <taxon>Sporolactobacillaceae</taxon>
        <taxon>Sporolactobacillus</taxon>
    </lineage>
</organism>